<dbReference type="Proteomes" id="UP000616608">
    <property type="component" value="Unassembled WGS sequence"/>
</dbReference>
<reference evidence="4" key="1">
    <citation type="journal article" date="2014" name="Int. J. Syst. Evol. Microbiol.">
        <title>Complete genome sequence of Corynebacterium casei LMG S-19264T (=DSM 44701T), isolated from a smear-ripened cheese.</title>
        <authorList>
            <consortium name="US DOE Joint Genome Institute (JGI-PGF)"/>
            <person name="Walter F."/>
            <person name="Albersmeier A."/>
            <person name="Kalinowski J."/>
            <person name="Ruckert C."/>
        </authorList>
    </citation>
    <scope>NUCLEOTIDE SEQUENCE</scope>
    <source>
        <strain evidence="4">CGMCC 1.15760</strain>
    </source>
</reference>
<protein>
    <recommendedName>
        <fullName evidence="3">N-acetyltransferase domain-containing protein</fullName>
    </recommendedName>
</protein>
<dbReference type="AlphaFoldDB" id="A0A917FX31"/>
<dbReference type="PANTHER" id="PTHR43420">
    <property type="entry name" value="ACETYLTRANSFERASE"/>
    <property type="match status" value="1"/>
</dbReference>
<feature type="domain" description="N-acetyltransferase" evidence="3">
    <location>
        <begin position="154"/>
        <end position="294"/>
    </location>
</feature>
<proteinExistence type="predicted"/>
<dbReference type="RefSeq" id="WP_188613145.1">
    <property type="nucleotide sequence ID" value="NZ_BMJT01000001.1"/>
</dbReference>
<keyword evidence="1" id="KW-0808">Transferase</keyword>
<dbReference type="InterPro" id="IPR016181">
    <property type="entry name" value="Acyl_CoA_acyltransferase"/>
</dbReference>
<dbReference type="GO" id="GO:0016747">
    <property type="term" value="F:acyltransferase activity, transferring groups other than amino-acyl groups"/>
    <property type="evidence" value="ECO:0007669"/>
    <property type="project" value="InterPro"/>
</dbReference>
<dbReference type="SUPFAM" id="SSF55729">
    <property type="entry name" value="Acyl-CoA N-acyltransferases (Nat)"/>
    <property type="match status" value="1"/>
</dbReference>
<dbReference type="CDD" id="cd04301">
    <property type="entry name" value="NAT_SF"/>
    <property type="match status" value="2"/>
</dbReference>
<dbReference type="PANTHER" id="PTHR43420:SF12">
    <property type="entry name" value="N-ACETYLTRANSFERASE DOMAIN-CONTAINING PROTEIN"/>
    <property type="match status" value="1"/>
</dbReference>
<dbReference type="PROSITE" id="PS51186">
    <property type="entry name" value="GNAT"/>
    <property type="match status" value="2"/>
</dbReference>
<evidence type="ECO:0000259" key="3">
    <source>
        <dbReference type="PROSITE" id="PS51186"/>
    </source>
</evidence>
<evidence type="ECO:0000313" key="4">
    <source>
        <dbReference type="EMBL" id="GGG11224.1"/>
    </source>
</evidence>
<reference evidence="4" key="2">
    <citation type="submission" date="2020-09" db="EMBL/GenBank/DDBJ databases">
        <authorList>
            <person name="Sun Q."/>
            <person name="Zhou Y."/>
        </authorList>
    </citation>
    <scope>NUCLEOTIDE SEQUENCE</scope>
    <source>
        <strain evidence="4">CGMCC 1.15760</strain>
    </source>
</reference>
<evidence type="ECO:0000313" key="5">
    <source>
        <dbReference type="Proteomes" id="UP000616608"/>
    </source>
</evidence>
<comment type="caution">
    <text evidence="4">The sequence shown here is derived from an EMBL/GenBank/DDBJ whole genome shotgun (WGS) entry which is preliminary data.</text>
</comment>
<accession>A0A917FX31</accession>
<sequence>MNISFITASFPLDEQTYQEVLTLVKQTGVEDGVHYEEALKTSLMPQYDSKGFVILAYDDDKDLLIGVTSATDIIGLNTYEWSSVVAPMYRNLRIGSTMIEALQEALEDRGCEGELALAVRTDGKEKRFLTRLGYYYNFSEAYLSAPAETSTPLYEIKPYLNERTAICELYEEAFGDLYEESVELIDYTTTTAGHMLFVAYDGEQVVGTVTTTRDGSIQWLSALAVKKSERHKGIGTALISWVKHYALQENCTNVLLMVEMDNEAALRIYEKNRFTITQQTDYYIRKRIAGNKIG</sequence>
<dbReference type="InterPro" id="IPR050680">
    <property type="entry name" value="YpeA/RimI_acetyltransf"/>
</dbReference>
<dbReference type="Pfam" id="PF00583">
    <property type="entry name" value="Acetyltransf_1"/>
    <property type="match status" value="2"/>
</dbReference>
<name>A0A917FX31_9BACI</name>
<gene>
    <name evidence="4" type="ORF">GCM10007425_01970</name>
</gene>
<dbReference type="EMBL" id="BMJT01000001">
    <property type="protein sequence ID" value="GGG11224.1"/>
    <property type="molecule type" value="Genomic_DNA"/>
</dbReference>
<dbReference type="InterPro" id="IPR000182">
    <property type="entry name" value="GNAT_dom"/>
</dbReference>
<keyword evidence="2" id="KW-0012">Acyltransferase</keyword>
<feature type="domain" description="N-acetyltransferase" evidence="3">
    <location>
        <begin position="1"/>
        <end position="160"/>
    </location>
</feature>
<organism evidence="4 5">
    <name type="scientific">Lysinibacillus alkalisoli</name>
    <dbReference type="NCBI Taxonomy" id="1911548"/>
    <lineage>
        <taxon>Bacteria</taxon>
        <taxon>Bacillati</taxon>
        <taxon>Bacillota</taxon>
        <taxon>Bacilli</taxon>
        <taxon>Bacillales</taxon>
        <taxon>Bacillaceae</taxon>
        <taxon>Lysinibacillus</taxon>
    </lineage>
</organism>
<dbReference type="Gene3D" id="3.40.630.30">
    <property type="match status" value="2"/>
</dbReference>
<evidence type="ECO:0000256" key="2">
    <source>
        <dbReference type="ARBA" id="ARBA00023315"/>
    </source>
</evidence>
<keyword evidence="5" id="KW-1185">Reference proteome</keyword>
<evidence type="ECO:0000256" key="1">
    <source>
        <dbReference type="ARBA" id="ARBA00022679"/>
    </source>
</evidence>